<feature type="signal peptide" evidence="1">
    <location>
        <begin position="1"/>
        <end position="26"/>
    </location>
</feature>
<comment type="caution">
    <text evidence="2">The sequence shown here is derived from an EMBL/GenBank/DDBJ whole genome shotgun (WGS) entry which is preliminary data.</text>
</comment>
<name>A0ABT2H9B4_9MICO</name>
<gene>
    <name evidence="2" type="ORF">N1032_22620</name>
</gene>
<dbReference type="PROSITE" id="PS51257">
    <property type="entry name" value="PROKAR_LIPOPROTEIN"/>
    <property type="match status" value="1"/>
</dbReference>
<evidence type="ECO:0000256" key="1">
    <source>
        <dbReference type="SAM" id="SignalP"/>
    </source>
</evidence>
<keyword evidence="3" id="KW-1185">Reference proteome</keyword>
<evidence type="ECO:0000313" key="3">
    <source>
        <dbReference type="Proteomes" id="UP001165586"/>
    </source>
</evidence>
<dbReference type="Proteomes" id="UP001165586">
    <property type="component" value="Unassembled WGS sequence"/>
</dbReference>
<dbReference type="RefSeq" id="WP_259542560.1">
    <property type="nucleotide sequence ID" value="NZ_JANLCJ010000048.1"/>
</dbReference>
<protein>
    <recommendedName>
        <fullName evidence="4">Lipoprotein</fullName>
    </recommendedName>
</protein>
<organism evidence="2 3">
    <name type="scientific">Herbiconiux daphne</name>
    <dbReference type="NCBI Taxonomy" id="2970914"/>
    <lineage>
        <taxon>Bacteria</taxon>
        <taxon>Bacillati</taxon>
        <taxon>Actinomycetota</taxon>
        <taxon>Actinomycetes</taxon>
        <taxon>Micrococcales</taxon>
        <taxon>Microbacteriaceae</taxon>
        <taxon>Herbiconiux</taxon>
    </lineage>
</organism>
<dbReference type="EMBL" id="JANLCJ010000048">
    <property type="protein sequence ID" value="MCS5736530.1"/>
    <property type="molecule type" value="Genomic_DNA"/>
</dbReference>
<feature type="chain" id="PRO_5046349708" description="Lipoprotein" evidence="1">
    <location>
        <begin position="27"/>
        <end position="124"/>
    </location>
</feature>
<keyword evidence="1" id="KW-0732">Signal</keyword>
<evidence type="ECO:0008006" key="4">
    <source>
        <dbReference type="Google" id="ProtNLM"/>
    </source>
</evidence>
<accession>A0ABT2H9B4</accession>
<proteinExistence type="predicted"/>
<evidence type="ECO:0000313" key="2">
    <source>
        <dbReference type="EMBL" id="MCS5736530.1"/>
    </source>
</evidence>
<reference evidence="2" key="1">
    <citation type="submission" date="2022-08" db="EMBL/GenBank/DDBJ databases">
        <authorList>
            <person name="Deng Y."/>
            <person name="Han X.-F."/>
            <person name="Zhang Y.-Q."/>
        </authorList>
    </citation>
    <scope>NUCLEOTIDE SEQUENCE</scope>
    <source>
        <strain evidence="2">CPCC 203386</strain>
    </source>
</reference>
<sequence>MKINSIKRMFAVVALLASAAAMTGCAIDPAKMSDAQLCAEYGHSQAQGNTRNFTAVVGEMKQRDATHRSVIDADTCKVMVQTGINQARTEAQQAAMWSQVYQTQMMANAIQNQNVNVNGSMMVY</sequence>